<dbReference type="InterPro" id="IPR006224">
    <property type="entry name" value="PsdUridine_synth_RluA-like_CS"/>
</dbReference>
<evidence type="ECO:0000256" key="3">
    <source>
        <dbReference type="ARBA" id="ARBA00033164"/>
    </source>
</evidence>
<reference evidence="6 7" key="2">
    <citation type="submission" date="2018-03" db="EMBL/GenBank/DDBJ databases">
        <title>The ancient ancestry and fast evolution of plastids.</title>
        <authorList>
            <person name="Moore K.R."/>
            <person name="Magnabosco C."/>
            <person name="Momper L."/>
            <person name="Gold D.A."/>
            <person name="Bosak T."/>
            <person name="Fournier G.P."/>
        </authorList>
    </citation>
    <scope>NUCLEOTIDE SEQUENCE [LARGE SCALE GENOMIC DNA]</scope>
    <source>
        <strain evidence="6 7">CCALA 015</strain>
    </source>
</reference>
<accession>A0ABX5FDB5</accession>
<comment type="catalytic activity">
    <reaction evidence="1">
        <text>a uridine in RNA = a pseudouridine in RNA</text>
        <dbReference type="Rhea" id="RHEA:48348"/>
        <dbReference type="Rhea" id="RHEA-COMP:12068"/>
        <dbReference type="Rhea" id="RHEA-COMP:12069"/>
        <dbReference type="ChEBI" id="CHEBI:65314"/>
        <dbReference type="ChEBI" id="CHEBI:65315"/>
    </reaction>
</comment>
<evidence type="ECO:0000259" key="5">
    <source>
        <dbReference type="Pfam" id="PF00849"/>
    </source>
</evidence>
<dbReference type="PROSITE" id="PS01129">
    <property type="entry name" value="PSI_RLU"/>
    <property type="match status" value="1"/>
</dbReference>
<evidence type="ECO:0000256" key="2">
    <source>
        <dbReference type="ARBA" id="ARBA00031870"/>
    </source>
</evidence>
<organism evidence="6 7">
    <name type="scientific">Aphanothece cf. minutissima CCALA 015</name>
    <dbReference type="NCBI Taxonomy" id="2107695"/>
    <lineage>
        <taxon>Bacteria</taxon>
        <taxon>Bacillati</taxon>
        <taxon>Cyanobacteriota</taxon>
        <taxon>Cyanophyceae</taxon>
        <taxon>Oscillatoriophycideae</taxon>
        <taxon>Chroococcales</taxon>
        <taxon>Aphanothecaceae</taxon>
        <taxon>Aphanothece</taxon>
    </lineage>
</organism>
<protein>
    <recommendedName>
        <fullName evidence="2">RNA pseudouridylate synthase</fullName>
    </recommendedName>
    <alternativeName>
        <fullName evidence="3">RNA-uridine isomerase</fullName>
    </alternativeName>
</protein>
<evidence type="ECO:0000256" key="1">
    <source>
        <dbReference type="ARBA" id="ARBA00000073"/>
    </source>
</evidence>
<dbReference type="RefSeq" id="WP_106219335.1">
    <property type="nucleotide sequence ID" value="NZ_PVWP01000001.1"/>
</dbReference>
<name>A0ABX5FDB5_9CHRO</name>
<evidence type="ECO:0000313" key="6">
    <source>
        <dbReference type="EMBL" id="PSB39137.1"/>
    </source>
</evidence>
<dbReference type="InterPro" id="IPR050188">
    <property type="entry name" value="RluA_PseudoU_synthase"/>
</dbReference>
<feature type="region of interest" description="Disordered" evidence="4">
    <location>
        <begin position="345"/>
        <end position="377"/>
    </location>
</feature>
<evidence type="ECO:0000313" key="7">
    <source>
        <dbReference type="Proteomes" id="UP000238218"/>
    </source>
</evidence>
<dbReference type="EMBL" id="PVWP01000001">
    <property type="protein sequence ID" value="PSB39137.1"/>
    <property type="molecule type" value="Genomic_DNA"/>
</dbReference>
<dbReference type="PANTHER" id="PTHR21600:SF88">
    <property type="entry name" value="RNA PSEUDOURIDINE SYNTHASE 5"/>
    <property type="match status" value="1"/>
</dbReference>
<dbReference type="CDD" id="cd02869">
    <property type="entry name" value="PseudoU_synth_RluA_like"/>
    <property type="match status" value="1"/>
</dbReference>
<evidence type="ECO:0000256" key="4">
    <source>
        <dbReference type="SAM" id="MobiDB-lite"/>
    </source>
</evidence>
<feature type="domain" description="Pseudouridine synthase RsuA/RluA-like" evidence="5">
    <location>
        <begin position="111"/>
        <end position="182"/>
    </location>
</feature>
<comment type="caution">
    <text evidence="6">The sequence shown here is derived from an EMBL/GenBank/DDBJ whole genome shotgun (WGS) entry which is preliminary data.</text>
</comment>
<dbReference type="InterPro" id="IPR006145">
    <property type="entry name" value="PsdUridine_synth_RsuA/RluA"/>
</dbReference>
<dbReference type="Proteomes" id="UP000238218">
    <property type="component" value="Unassembled WGS sequence"/>
</dbReference>
<proteinExistence type="predicted"/>
<dbReference type="InterPro" id="IPR020103">
    <property type="entry name" value="PsdUridine_synth_cat_dom_sf"/>
</dbReference>
<keyword evidence="7" id="KW-1185">Reference proteome</keyword>
<dbReference type="SUPFAM" id="SSF55120">
    <property type="entry name" value="Pseudouridine synthase"/>
    <property type="match status" value="1"/>
</dbReference>
<dbReference type="PANTHER" id="PTHR21600">
    <property type="entry name" value="MITOCHONDRIAL RNA PSEUDOURIDINE SYNTHASE"/>
    <property type="match status" value="1"/>
</dbReference>
<dbReference type="Pfam" id="PF00849">
    <property type="entry name" value="PseudoU_synth_2"/>
    <property type="match status" value="1"/>
</dbReference>
<dbReference type="Gene3D" id="3.30.2350.10">
    <property type="entry name" value="Pseudouridine synthase"/>
    <property type="match status" value="1"/>
</dbReference>
<reference evidence="6 7" key="1">
    <citation type="submission" date="2018-02" db="EMBL/GenBank/DDBJ databases">
        <authorList>
            <person name="Moore K."/>
            <person name="Momper L."/>
        </authorList>
    </citation>
    <scope>NUCLEOTIDE SEQUENCE [LARGE SCALE GENOMIC DNA]</scope>
    <source>
        <strain evidence="6 7">CCALA 015</strain>
    </source>
</reference>
<gene>
    <name evidence="6" type="ORF">C7B81_00335</name>
</gene>
<sequence>MGWWIDGPPSLALSLPPGWLPSRPNGGWAYRDRIPPAAAGLGVVAFYAGRYGHSSAAAWERRLTAGEISRNGLPLRADAVLAGGERLVWQRPPWPEPAVPAHWAVIHDDGDLLVIDKPSGLPVLPAGGFLEHTVLRLLERRHGDDPAGVPRPVHRLGRFTSGLLVCARRPATRAWLSAQLRESTGSLASGASGGVGGGEAGGVGGGAPPCRKLYRALLVPGRLALAAGDSLAITTPIGRRPHPPLGEIWCAAEAGDPAALAALAAHSQLTLLESDGEADLVEVAIVSGRPHQIRIHCAAIGVPLLGDPLYGPGGRARPGALPGEGGYRLQARWLRLHHPEGSVLELEAPAAEGLGTTAERPAAQASTERPSGGGPQD</sequence>